<evidence type="ECO:0000313" key="9">
    <source>
        <dbReference type="EMBL" id="CAI6349028.1"/>
    </source>
</evidence>
<dbReference type="GO" id="GO:0007165">
    <property type="term" value="P:signal transduction"/>
    <property type="evidence" value="ECO:0007669"/>
    <property type="project" value="UniProtKB-KW"/>
</dbReference>
<evidence type="ECO:0000256" key="4">
    <source>
        <dbReference type="ARBA" id="ARBA00022725"/>
    </source>
</evidence>
<dbReference type="Proteomes" id="UP001160148">
    <property type="component" value="Unassembled WGS sequence"/>
</dbReference>
<keyword evidence="5" id="KW-1133">Transmembrane helix</keyword>
<keyword evidence="7" id="KW-0675">Receptor</keyword>
<evidence type="ECO:0000256" key="8">
    <source>
        <dbReference type="ARBA" id="ARBA00023224"/>
    </source>
</evidence>
<keyword evidence="8" id="KW-0807">Transducer</keyword>
<evidence type="ECO:0000256" key="2">
    <source>
        <dbReference type="ARBA" id="ARBA00022606"/>
    </source>
</evidence>
<evidence type="ECO:0000256" key="6">
    <source>
        <dbReference type="ARBA" id="ARBA00023136"/>
    </source>
</evidence>
<comment type="caution">
    <text evidence="9">The sequence shown here is derived from an EMBL/GenBank/DDBJ whole genome shotgun (WGS) entry which is preliminary data.</text>
</comment>
<evidence type="ECO:0000313" key="10">
    <source>
        <dbReference type="Proteomes" id="UP001160148"/>
    </source>
</evidence>
<evidence type="ECO:0000256" key="7">
    <source>
        <dbReference type="ARBA" id="ARBA00023170"/>
    </source>
</evidence>
<protein>
    <submittedName>
        <fullName evidence="9">Uncharacterized protein</fullName>
    </submittedName>
</protein>
<keyword evidence="6" id="KW-0472">Membrane</keyword>
<keyword evidence="4" id="KW-0552">Olfaction</keyword>
<dbReference type="Pfam" id="PF02949">
    <property type="entry name" value="7tm_6"/>
    <property type="match status" value="1"/>
</dbReference>
<comment type="subcellular location">
    <subcellularLocation>
        <location evidence="1">Membrane</location>
        <topology evidence="1">Multi-pass membrane protein</topology>
    </subcellularLocation>
</comment>
<dbReference type="GO" id="GO:0005549">
    <property type="term" value="F:odorant binding"/>
    <property type="evidence" value="ECO:0007669"/>
    <property type="project" value="InterPro"/>
</dbReference>
<evidence type="ECO:0000256" key="3">
    <source>
        <dbReference type="ARBA" id="ARBA00022692"/>
    </source>
</evidence>
<keyword evidence="10" id="KW-1185">Reference proteome</keyword>
<name>A0AAV0VXC2_9HEMI</name>
<keyword evidence="2" id="KW-0716">Sensory transduction</keyword>
<gene>
    <name evidence="9" type="ORF">MEUPH1_LOCUS5641</name>
</gene>
<evidence type="ECO:0000256" key="5">
    <source>
        <dbReference type="ARBA" id="ARBA00022989"/>
    </source>
</evidence>
<dbReference type="InterPro" id="IPR004117">
    <property type="entry name" value="7tm6_olfct_rcpt"/>
</dbReference>
<sequence>MILKYVCGLASLTIELYIFCYGFNYIEDGRSTVNFGLYSCDWTDKDLKFKKTVLLAMSMNSANKQVMKLSPNSIVNLAMFSRV</sequence>
<reference evidence="9 10" key="1">
    <citation type="submission" date="2023-01" db="EMBL/GenBank/DDBJ databases">
        <authorList>
            <person name="Whitehead M."/>
        </authorList>
    </citation>
    <scope>NUCLEOTIDE SEQUENCE [LARGE SCALE GENOMIC DNA]</scope>
</reference>
<organism evidence="9 10">
    <name type="scientific">Macrosiphum euphorbiae</name>
    <name type="common">potato aphid</name>
    <dbReference type="NCBI Taxonomy" id="13131"/>
    <lineage>
        <taxon>Eukaryota</taxon>
        <taxon>Metazoa</taxon>
        <taxon>Ecdysozoa</taxon>
        <taxon>Arthropoda</taxon>
        <taxon>Hexapoda</taxon>
        <taxon>Insecta</taxon>
        <taxon>Pterygota</taxon>
        <taxon>Neoptera</taxon>
        <taxon>Paraneoptera</taxon>
        <taxon>Hemiptera</taxon>
        <taxon>Sternorrhyncha</taxon>
        <taxon>Aphidomorpha</taxon>
        <taxon>Aphidoidea</taxon>
        <taxon>Aphididae</taxon>
        <taxon>Macrosiphini</taxon>
        <taxon>Macrosiphum</taxon>
    </lineage>
</organism>
<dbReference type="GO" id="GO:0016020">
    <property type="term" value="C:membrane"/>
    <property type="evidence" value="ECO:0007669"/>
    <property type="project" value="UniProtKB-SubCell"/>
</dbReference>
<accession>A0AAV0VXC2</accession>
<dbReference type="EMBL" id="CARXXK010000001">
    <property type="protein sequence ID" value="CAI6349028.1"/>
    <property type="molecule type" value="Genomic_DNA"/>
</dbReference>
<keyword evidence="3" id="KW-0812">Transmembrane</keyword>
<proteinExistence type="predicted"/>
<dbReference type="GO" id="GO:0004984">
    <property type="term" value="F:olfactory receptor activity"/>
    <property type="evidence" value="ECO:0007669"/>
    <property type="project" value="InterPro"/>
</dbReference>
<dbReference type="AlphaFoldDB" id="A0AAV0VXC2"/>
<evidence type="ECO:0000256" key="1">
    <source>
        <dbReference type="ARBA" id="ARBA00004141"/>
    </source>
</evidence>